<dbReference type="PROSITE" id="PS01124">
    <property type="entry name" value="HTH_ARAC_FAMILY_2"/>
    <property type="match status" value="1"/>
</dbReference>
<dbReference type="InterPro" id="IPR003313">
    <property type="entry name" value="AraC-bd"/>
</dbReference>
<keyword evidence="3" id="KW-0804">Transcription</keyword>
<dbReference type="GO" id="GO:0003700">
    <property type="term" value="F:DNA-binding transcription factor activity"/>
    <property type="evidence" value="ECO:0007669"/>
    <property type="project" value="InterPro"/>
</dbReference>
<evidence type="ECO:0000256" key="2">
    <source>
        <dbReference type="ARBA" id="ARBA00023125"/>
    </source>
</evidence>
<dbReference type="RefSeq" id="WP_089906669.1">
    <property type="nucleotide sequence ID" value="NZ_FOBB01000001.1"/>
</dbReference>
<dbReference type="InterPro" id="IPR018060">
    <property type="entry name" value="HTH_AraC"/>
</dbReference>
<dbReference type="Pfam" id="PF12833">
    <property type="entry name" value="HTH_18"/>
    <property type="match status" value="1"/>
</dbReference>
<dbReference type="SUPFAM" id="SSF46689">
    <property type="entry name" value="Homeodomain-like"/>
    <property type="match status" value="1"/>
</dbReference>
<proteinExistence type="predicted"/>
<dbReference type="OrthoDB" id="629929at2"/>
<dbReference type="PANTHER" id="PTHR43280">
    <property type="entry name" value="ARAC-FAMILY TRANSCRIPTIONAL REGULATOR"/>
    <property type="match status" value="1"/>
</dbReference>
<gene>
    <name evidence="5" type="ORF">SAMN04488505_101617</name>
</gene>
<evidence type="ECO:0000313" key="6">
    <source>
        <dbReference type="Proteomes" id="UP000198984"/>
    </source>
</evidence>
<dbReference type="Pfam" id="PF02311">
    <property type="entry name" value="AraC_binding"/>
    <property type="match status" value="1"/>
</dbReference>
<dbReference type="InterPro" id="IPR009057">
    <property type="entry name" value="Homeodomain-like_sf"/>
</dbReference>
<keyword evidence="1" id="KW-0805">Transcription regulation</keyword>
<evidence type="ECO:0000313" key="5">
    <source>
        <dbReference type="EMBL" id="SEK64439.1"/>
    </source>
</evidence>
<dbReference type="PANTHER" id="PTHR43280:SF32">
    <property type="entry name" value="TRANSCRIPTIONAL REGULATORY PROTEIN"/>
    <property type="match status" value="1"/>
</dbReference>
<keyword evidence="6" id="KW-1185">Reference proteome</keyword>
<dbReference type="STRING" id="573321.SAMN04488505_101617"/>
<keyword evidence="2 5" id="KW-0238">DNA-binding</keyword>
<dbReference type="InterPro" id="IPR037923">
    <property type="entry name" value="HTH-like"/>
</dbReference>
<evidence type="ECO:0000259" key="4">
    <source>
        <dbReference type="PROSITE" id="PS01124"/>
    </source>
</evidence>
<evidence type="ECO:0000256" key="3">
    <source>
        <dbReference type="ARBA" id="ARBA00023163"/>
    </source>
</evidence>
<feature type="domain" description="HTH araC/xylS-type" evidence="4">
    <location>
        <begin position="204"/>
        <end position="310"/>
    </location>
</feature>
<protein>
    <submittedName>
        <fullName evidence="5">AraC-type DNA-binding protein</fullName>
    </submittedName>
</protein>
<reference evidence="5 6" key="1">
    <citation type="submission" date="2016-10" db="EMBL/GenBank/DDBJ databases">
        <authorList>
            <person name="de Groot N.N."/>
        </authorList>
    </citation>
    <scope>NUCLEOTIDE SEQUENCE [LARGE SCALE GENOMIC DNA]</scope>
    <source>
        <strain evidence="5 6">DSM 21039</strain>
    </source>
</reference>
<name>A0A1H7IPN3_9BACT</name>
<dbReference type="Gene3D" id="1.10.10.60">
    <property type="entry name" value="Homeodomain-like"/>
    <property type="match status" value="1"/>
</dbReference>
<dbReference type="AlphaFoldDB" id="A0A1H7IPN3"/>
<accession>A0A1H7IPN3</accession>
<dbReference type="Proteomes" id="UP000198984">
    <property type="component" value="Unassembled WGS sequence"/>
</dbReference>
<dbReference type="SUPFAM" id="SSF51215">
    <property type="entry name" value="Regulatory protein AraC"/>
    <property type="match status" value="1"/>
</dbReference>
<dbReference type="SMART" id="SM00342">
    <property type="entry name" value="HTH_ARAC"/>
    <property type="match status" value="1"/>
</dbReference>
<evidence type="ECO:0000256" key="1">
    <source>
        <dbReference type="ARBA" id="ARBA00023015"/>
    </source>
</evidence>
<dbReference type="EMBL" id="FOBB01000001">
    <property type="protein sequence ID" value="SEK64439.1"/>
    <property type="molecule type" value="Genomic_DNA"/>
</dbReference>
<organism evidence="5 6">
    <name type="scientific">Chitinophaga rupis</name>
    <dbReference type="NCBI Taxonomy" id="573321"/>
    <lineage>
        <taxon>Bacteria</taxon>
        <taxon>Pseudomonadati</taxon>
        <taxon>Bacteroidota</taxon>
        <taxon>Chitinophagia</taxon>
        <taxon>Chitinophagales</taxon>
        <taxon>Chitinophagaceae</taxon>
        <taxon>Chitinophaga</taxon>
    </lineage>
</organism>
<sequence>MPAQKNTTIYKTEKLENFRGDMLVQYPNTPLIPERGNVVVHSRHDMPCKTHCTSSRRDYYKITLVTAGSGRLMLGAKQYVINGPVLIFTNPVETKIWETDTPQEGYNCLFTQQLFEKHRHYREEVTRHPLFQVGADAVLPLTVAQVNTLQTIFQQLIREYNDTAAYREEAILIYLQLLLLEAKRIGMQASETHIPLNAGQMLAQRFTDMLEKQFPIETPAQQLTIRTAREYAQLLNVHPNHLNATVKQVTGRTVSEHIRHRVLLEAKLLLLHTDWHIAAIAWSLGFEEPGNFTHFFKSQAGQSPHLFRIS</sequence>
<dbReference type="GO" id="GO:0043565">
    <property type="term" value="F:sequence-specific DNA binding"/>
    <property type="evidence" value="ECO:0007669"/>
    <property type="project" value="InterPro"/>
</dbReference>